<proteinExistence type="predicted"/>
<evidence type="ECO:0000313" key="9">
    <source>
        <dbReference type="Proteomes" id="UP000283429"/>
    </source>
</evidence>
<dbReference type="EMBL" id="WCIF01000006">
    <property type="protein sequence ID" value="KAB5439381.1"/>
    <property type="molecule type" value="Genomic_DNA"/>
</dbReference>
<evidence type="ECO:0000313" key="3">
    <source>
        <dbReference type="EMBL" id="KAB5439381.1"/>
    </source>
</evidence>
<gene>
    <name evidence="6" type="ORF">DW783_23395</name>
    <name evidence="5" type="ORF">DXC16_20640</name>
    <name evidence="4" type="ORF">DXD46_09270</name>
    <name evidence="3" type="ORF">F9Z94_07035</name>
</gene>
<reference evidence="3 10" key="2">
    <citation type="submission" date="2019-10" db="EMBL/GenBank/DDBJ databases">
        <title>Genome Sequence and Assembly of iSURF_14.</title>
        <authorList>
            <person name="Wucher B.R."/>
            <person name="Ruoff K.L."/>
            <person name="Price C.E."/>
            <person name="Valls R.R."/>
            <person name="O'Toole G.A."/>
        </authorList>
    </citation>
    <scope>NUCLEOTIDE SEQUENCE [LARGE SCALE GENOMIC DNA]</scope>
    <source>
        <strain evidence="3 10">ANK132K_3B</strain>
    </source>
</reference>
<comment type="caution">
    <text evidence="4">The sequence shown here is derived from an EMBL/GenBank/DDBJ whole genome shotgun (WGS) entry which is preliminary data.</text>
</comment>
<reference evidence="7 8" key="1">
    <citation type="submission" date="2018-08" db="EMBL/GenBank/DDBJ databases">
        <title>A genome reference for cultivated species of the human gut microbiota.</title>
        <authorList>
            <person name="Zou Y."/>
            <person name="Xue W."/>
            <person name="Luo G."/>
        </authorList>
    </citation>
    <scope>NUCLEOTIDE SEQUENCE [LARGE SCALE GENOMIC DNA]</scope>
    <source>
        <strain evidence="6 9">AM30-40</strain>
        <strain evidence="5 8">OM08-13BH</strain>
        <strain evidence="4 7">TM05-16</strain>
    </source>
</reference>
<dbReference type="EMBL" id="QSJM01000131">
    <property type="protein sequence ID" value="RHD69965.1"/>
    <property type="molecule type" value="Genomic_DNA"/>
</dbReference>
<feature type="domain" description="DUF5018" evidence="2">
    <location>
        <begin position="43"/>
        <end position="152"/>
    </location>
</feature>
<feature type="signal peptide" evidence="1">
    <location>
        <begin position="1"/>
        <end position="23"/>
    </location>
</feature>
<evidence type="ECO:0000259" key="2">
    <source>
        <dbReference type="Pfam" id="PF22243"/>
    </source>
</evidence>
<dbReference type="Proteomes" id="UP000462885">
    <property type="component" value="Unassembled WGS sequence"/>
</dbReference>
<evidence type="ECO:0000313" key="5">
    <source>
        <dbReference type="EMBL" id="RGM39291.1"/>
    </source>
</evidence>
<protein>
    <recommendedName>
        <fullName evidence="2">DUF5018 domain-containing protein</fullName>
    </recommendedName>
</protein>
<dbReference type="Proteomes" id="UP000261003">
    <property type="component" value="Unassembled WGS sequence"/>
</dbReference>
<dbReference type="Gene3D" id="2.60.40.4120">
    <property type="match status" value="1"/>
</dbReference>
<evidence type="ECO:0000313" key="7">
    <source>
        <dbReference type="Proteomes" id="UP000260640"/>
    </source>
</evidence>
<dbReference type="RefSeq" id="WP_005942006.1">
    <property type="nucleotide sequence ID" value="NZ_CP072234.1"/>
</dbReference>
<dbReference type="Pfam" id="PF22243">
    <property type="entry name" value="DUF5018-rel"/>
    <property type="match status" value="1"/>
</dbReference>
<evidence type="ECO:0000313" key="6">
    <source>
        <dbReference type="EMBL" id="RHD69965.1"/>
    </source>
</evidence>
<dbReference type="Proteomes" id="UP000260640">
    <property type="component" value="Unassembled WGS sequence"/>
</dbReference>
<dbReference type="Proteomes" id="UP000283429">
    <property type="component" value="Unassembled WGS sequence"/>
</dbReference>
<dbReference type="InterPro" id="IPR054460">
    <property type="entry name" value="DUF5018-rel"/>
</dbReference>
<organism evidence="4 7">
    <name type="scientific">Phocaeicola vulgatus</name>
    <name type="common">Bacteroides vulgatus</name>
    <dbReference type="NCBI Taxonomy" id="821"/>
    <lineage>
        <taxon>Bacteria</taxon>
        <taxon>Pseudomonadati</taxon>
        <taxon>Bacteroidota</taxon>
        <taxon>Bacteroidia</taxon>
        <taxon>Bacteroidales</taxon>
        <taxon>Bacteroidaceae</taxon>
        <taxon>Phocaeicola</taxon>
    </lineage>
</organism>
<name>A0A396EP35_PHOVU</name>
<evidence type="ECO:0000313" key="4">
    <source>
        <dbReference type="EMBL" id="RGJ88162.1"/>
    </source>
</evidence>
<evidence type="ECO:0000256" key="1">
    <source>
        <dbReference type="SAM" id="SignalP"/>
    </source>
</evidence>
<evidence type="ECO:0000313" key="8">
    <source>
        <dbReference type="Proteomes" id="UP000261003"/>
    </source>
</evidence>
<accession>A0A396EP35</accession>
<dbReference type="AlphaFoldDB" id="A0A396EP35"/>
<dbReference type="EMBL" id="QSPP01000021">
    <property type="protein sequence ID" value="RGJ88162.1"/>
    <property type="molecule type" value="Genomic_DNA"/>
</dbReference>
<sequence>MNMKKIFNIITILLLTVFTTSCLDSNLEDLDTYKGKDIIGIAGVYHRYYGSQTIPGSGEQQVLQSALSYDNFQADAETGTSSFECKLPSNFPAEERPKFTMSNVVVSLNISTAAMIQPIDGAAVLGKPGDWSKPNKYEITAADGSKKVWTITAYFLQE</sequence>
<evidence type="ECO:0000313" key="10">
    <source>
        <dbReference type="Proteomes" id="UP000462885"/>
    </source>
</evidence>
<dbReference type="EMBL" id="QSTG01000051">
    <property type="protein sequence ID" value="RGM39291.1"/>
    <property type="molecule type" value="Genomic_DNA"/>
</dbReference>
<keyword evidence="1" id="KW-0732">Signal</keyword>
<dbReference type="PROSITE" id="PS51257">
    <property type="entry name" value="PROKAR_LIPOPROTEIN"/>
    <property type="match status" value="1"/>
</dbReference>
<feature type="chain" id="PRO_5044075769" description="DUF5018 domain-containing protein" evidence="1">
    <location>
        <begin position="24"/>
        <end position="158"/>
    </location>
</feature>